<dbReference type="GeneTree" id="ENSGT00940000161073"/>
<dbReference type="PANTHER" id="PTHR43107">
    <property type="entry name" value="LONG-CHAIN FATTY ACID TRANSPORT PROTEIN"/>
    <property type="match status" value="1"/>
</dbReference>
<keyword evidence="4" id="KW-0445">Lipid transport</keyword>
<keyword evidence="13" id="KW-1185">Reference proteome</keyword>
<comment type="similarity">
    <text evidence="1">Belongs to the ATP-dependent AMP-binding enzyme family.</text>
</comment>
<protein>
    <recommendedName>
        <fullName evidence="6">long-chain-fatty-acid--CoA ligase</fullName>
        <ecNumber evidence="6">6.2.1.3</ecNumber>
    </recommendedName>
    <alternativeName>
        <fullName evidence="8">Long-chain-fatty-acid--CoA ligase</fullName>
    </alternativeName>
</protein>
<evidence type="ECO:0000256" key="2">
    <source>
        <dbReference type="ARBA" id="ARBA00022598"/>
    </source>
</evidence>
<evidence type="ECO:0000256" key="1">
    <source>
        <dbReference type="ARBA" id="ARBA00006432"/>
    </source>
</evidence>
<dbReference type="PANTHER" id="PTHR43107:SF16">
    <property type="entry name" value="LONG-CHAIN FATTY ACID TRANSPORT PROTEIN 6-LIKE"/>
    <property type="match status" value="1"/>
</dbReference>
<dbReference type="InterPro" id="IPR025110">
    <property type="entry name" value="AMP-bd_C"/>
</dbReference>
<name>H3CDI0_TETNG</name>
<dbReference type="Gene3D" id="3.30.300.30">
    <property type="match status" value="1"/>
</dbReference>
<comment type="catalytic activity">
    <reaction evidence="7">
        <text>a very long-chain fatty acid + ATP + CoA = a very long-chain fatty acyl-CoA + AMP + diphosphate</text>
        <dbReference type="Rhea" id="RHEA:54536"/>
        <dbReference type="ChEBI" id="CHEBI:30616"/>
        <dbReference type="ChEBI" id="CHEBI:33019"/>
        <dbReference type="ChEBI" id="CHEBI:57287"/>
        <dbReference type="ChEBI" id="CHEBI:58950"/>
        <dbReference type="ChEBI" id="CHEBI:138261"/>
        <dbReference type="ChEBI" id="CHEBI:456215"/>
    </reaction>
    <physiologicalReaction direction="left-to-right" evidence="7">
        <dbReference type="Rhea" id="RHEA:54537"/>
    </physiologicalReaction>
</comment>
<dbReference type="Proteomes" id="UP000007303">
    <property type="component" value="Unassembled WGS sequence"/>
</dbReference>
<dbReference type="OMA" id="RDTRGHC"/>
<dbReference type="STRING" id="99883.ENSTNIP00000006303"/>
<dbReference type="Gene3D" id="3.40.50.12780">
    <property type="entry name" value="N-terminal domain of ligase-like"/>
    <property type="match status" value="1"/>
</dbReference>
<dbReference type="GO" id="GO:0004467">
    <property type="term" value="F:long-chain fatty acid-CoA ligase activity"/>
    <property type="evidence" value="ECO:0007669"/>
    <property type="project" value="UniProtKB-EC"/>
</dbReference>
<dbReference type="PROSITE" id="PS00455">
    <property type="entry name" value="AMP_BINDING"/>
    <property type="match status" value="1"/>
</dbReference>
<dbReference type="GO" id="GO:0005324">
    <property type="term" value="F:long-chain fatty acid transmembrane transporter activity"/>
    <property type="evidence" value="ECO:0007669"/>
    <property type="project" value="TreeGrafter"/>
</dbReference>
<dbReference type="FunFam" id="3.30.300.30:FF:000002">
    <property type="entry name" value="Long-chain fatty acid transport protein 1"/>
    <property type="match status" value="1"/>
</dbReference>
<dbReference type="AlphaFoldDB" id="H3CDI0"/>
<dbReference type="InParanoid" id="H3CDI0"/>
<dbReference type="EC" id="6.2.1.3" evidence="6"/>
<dbReference type="InterPro" id="IPR000873">
    <property type="entry name" value="AMP-dep_synth/lig_dom"/>
</dbReference>
<evidence type="ECO:0000259" key="11">
    <source>
        <dbReference type="Pfam" id="PF13193"/>
    </source>
</evidence>
<keyword evidence="2" id="KW-0436">Ligase</keyword>
<dbReference type="InterPro" id="IPR042099">
    <property type="entry name" value="ANL_N_sf"/>
</dbReference>
<feature type="domain" description="AMP-binding enzyme C-terminal" evidence="11">
    <location>
        <begin position="504"/>
        <end position="577"/>
    </location>
</feature>
<evidence type="ECO:0000256" key="7">
    <source>
        <dbReference type="ARBA" id="ARBA00036527"/>
    </source>
</evidence>
<dbReference type="InterPro" id="IPR020845">
    <property type="entry name" value="AMP-binding_CS"/>
</dbReference>
<reference evidence="12" key="2">
    <citation type="submission" date="2025-08" db="UniProtKB">
        <authorList>
            <consortium name="Ensembl"/>
        </authorList>
    </citation>
    <scope>IDENTIFICATION</scope>
</reference>
<comment type="catalytic activity">
    <reaction evidence="9">
        <text>tetracosanoate + ATP + CoA = tetracosanoyl-CoA + AMP + diphosphate</text>
        <dbReference type="Rhea" id="RHEA:33639"/>
        <dbReference type="ChEBI" id="CHEBI:30616"/>
        <dbReference type="ChEBI" id="CHEBI:31014"/>
        <dbReference type="ChEBI" id="CHEBI:33019"/>
        <dbReference type="ChEBI" id="CHEBI:57287"/>
        <dbReference type="ChEBI" id="CHEBI:65052"/>
        <dbReference type="ChEBI" id="CHEBI:456215"/>
    </reaction>
    <physiologicalReaction direction="left-to-right" evidence="9">
        <dbReference type="Rhea" id="RHEA:33640"/>
    </physiologicalReaction>
</comment>
<reference evidence="13" key="1">
    <citation type="journal article" date="2004" name="Nature">
        <title>Genome duplication in the teleost fish Tetraodon nigroviridis reveals the early vertebrate proto-karyotype.</title>
        <authorList>
            <person name="Jaillon O."/>
            <person name="Aury J.-M."/>
            <person name="Brunet F."/>
            <person name="Petit J.-L."/>
            <person name="Stange-Thomann N."/>
            <person name="Mauceli E."/>
            <person name="Bouneau L."/>
            <person name="Fischer C."/>
            <person name="Ozouf-Costaz C."/>
            <person name="Bernot A."/>
            <person name="Nicaud S."/>
            <person name="Jaffe D."/>
            <person name="Fisher S."/>
            <person name="Lutfalla G."/>
            <person name="Dossat C."/>
            <person name="Segurens B."/>
            <person name="Dasilva C."/>
            <person name="Salanoubat M."/>
            <person name="Levy M."/>
            <person name="Boudet N."/>
            <person name="Castellano S."/>
            <person name="Anthouard V."/>
            <person name="Jubin C."/>
            <person name="Castelli V."/>
            <person name="Katinka M."/>
            <person name="Vacherie B."/>
            <person name="Biemont C."/>
            <person name="Skalli Z."/>
            <person name="Cattolico L."/>
            <person name="Poulain J."/>
            <person name="De Berardinis V."/>
            <person name="Cruaud C."/>
            <person name="Duprat S."/>
            <person name="Brottier P."/>
            <person name="Coutanceau J.-P."/>
            <person name="Gouzy J."/>
            <person name="Parra G."/>
            <person name="Lardier G."/>
            <person name="Chapple C."/>
            <person name="McKernan K.J."/>
            <person name="McEwan P."/>
            <person name="Bosak S."/>
            <person name="Kellis M."/>
            <person name="Volff J.-N."/>
            <person name="Guigo R."/>
            <person name="Zody M.C."/>
            <person name="Mesirov J."/>
            <person name="Lindblad-Toh K."/>
            <person name="Birren B."/>
            <person name="Nusbaum C."/>
            <person name="Kahn D."/>
            <person name="Robinson-Rechavi M."/>
            <person name="Laudet V."/>
            <person name="Schachter V."/>
            <person name="Quetier F."/>
            <person name="Saurin W."/>
            <person name="Scarpelli C."/>
            <person name="Wincker P."/>
            <person name="Lander E.S."/>
            <person name="Weissenbach J."/>
            <person name="Roest Crollius H."/>
        </authorList>
    </citation>
    <scope>NUCLEOTIDE SEQUENCE [LARGE SCALE GENOMIC DNA]</scope>
</reference>
<dbReference type="HOGENOM" id="CLU_000022_46_2_1"/>
<feature type="domain" description="AMP-dependent synthetase/ligase" evidence="10">
    <location>
        <begin position="64"/>
        <end position="379"/>
    </location>
</feature>
<dbReference type="GO" id="GO:0005789">
    <property type="term" value="C:endoplasmic reticulum membrane"/>
    <property type="evidence" value="ECO:0007669"/>
    <property type="project" value="TreeGrafter"/>
</dbReference>
<dbReference type="Ensembl" id="ENSTNIT00000006452.1">
    <property type="protein sequence ID" value="ENSTNIP00000006303.1"/>
    <property type="gene ID" value="ENSTNIG00000003704.1"/>
</dbReference>
<evidence type="ECO:0000256" key="5">
    <source>
        <dbReference type="ARBA" id="ARBA00023098"/>
    </source>
</evidence>
<evidence type="ECO:0000256" key="3">
    <source>
        <dbReference type="ARBA" id="ARBA00022832"/>
    </source>
</evidence>
<evidence type="ECO:0000313" key="13">
    <source>
        <dbReference type="Proteomes" id="UP000007303"/>
    </source>
</evidence>
<keyword evidence="4" id="KW-0813">Transport</keyword>
<evidence type="ECO:0000313" key="12">
    <source>
        <dbReference type="Ensembl" id="ENSTNIP00000006303.1"/>
    </source>
</evidence>
<evidence type="ECO:0000256" key="9">
    <source>
        <dbReference type="ARBA" id="ARBA00048666"/>
    </source>
</evidence>
<dbReference type="SUPFAM" id="SSF56801">
    <property type="entry name" value="Acetyl-CoA synthetase-like"/>
    <property type="match status" value="1"/>
</dbReference>
<keyword evidence="3" id="KW-0276">Fatty acid metabolism</keyword>
<evidence type="ECO:0000256" key="8">
    <source>
        <dbReference type="ARBA" id="ARBA00041297"/>
    </source>
</evidence>
<accession>H3CDI0</accession>
<organism evidence="12 13">
    <name type="scientific">Tetraodon nigroviridis</name>
    <name type="common">Spotted green pufferfish</name>
    <name type="synonym">Chelonodon nigroviridis</name>
    <dbReference type="NCBI Taxonomy" id="99883"/>
    <lineage>
        <taxon>Eukaryota</taxon>
        <taxon>Metazoa</taxon>
        <taxon>Chordata</taxon>
        <taxon>Craniata</taxon>
        <taxon>Vertebrata</taxon>
        <taxon>Euteleostomi</taxon>
        <taxon>Actinopterygii</taxon>
        <taxon>Neopterygii</taxon>
        <taxon>Teleostei</taxon>
        <taxon>Neoteleostei</taxon>
        <taxon>Acanthomorphata</taxon>
        <taxon>Eupercaria</taxon>
        <taxon>Tetraodontiformes</taxon>
        <taxon>Tetradontoidea</taxon>
        <taxon>Tetraodontidae</taxon>
        <taxon>Tetraodon</taxon>
    </lineage>
</organism>
<dbReference type="Pfam" id="PF00501">
    <property type="entry name" value="AMP-binding"/>
    <property type="match status" value="1"/>
</dbReference>
<reference evidence="12" key="3">
    <citation type="submission" date="2025-09" db="UniProtKB">
        <authorList>
            <consortium name="Ensembl"/>
        </authorList>
    </citation>
    <scope>IDENTIFICATION</scope>
</reference>
<keyword evidence="5" id="KW-0443">Lipid metabolism</keyword>
<proteinExistence type="inferred from homology"/>
<dbReference type="InterPro" id="IPR045851">
    <property type="entry name" value="AMP-bd_C_sf"/>
</dbReference>
<evidence type="ECO:0000259" key="10">
    <source>
        <dbReference type="Pfam" id="PF00501"/>
    </source>
</evidence>
<sequence>SSEMIAAVVTSVCAGLLALLLWRRTYFALWWKDLLYLRKLGQSRRSLRARMQRGVVTFLDCFLQQARKTPGKAFIVFEDQVLTYGDLDRRSNRFANVLRSETRVPAGAVVALWMFNQPDFVSVWLGLCKLGCQAAFLNTNVRAKGLVHCLHSCGAQLLLVGAAELLPLVQEARAELGDGVTVCVVDRASPSDGFISLLDKLEQVSDEALQPPPKADLQSPFLIIFTSGTTGLPKAARVAHFKAVVSMTFFQMCGATSQDVIYVTLPLYHMSASLLGIGGCIHLGSVSGATCVLKRKFSASQFWKDCVNYNVTAVLYIGELCRYLVNHPPVPEENAHKVHLAAGSGLRSDVWKELLRRFGNIRIREGYGLTEASIGFLNYTDEVGPIGRAGYFSKLSMPFELLRYDPQSYEPLRTAAGRCIPAQAGEAGILVAPLTAVNRFLGYAGDQVQSERKLLRDVLKVGDVYFNTGDLLLLDRRGFLYFHDRIGDTFRWKGENVSTTEVSDVLDLLDFIQEANVYGVTIPGREGRAGMAAVVLKQDQQLDGKRLYQHLVKSLPAYAWPWFLRIQSSLDVTETFKQQKTKLVQEAFNPDLVGDPLYFLHAPQGDYVPLEASLYRSIVSGEIHF</sequence>
<dbReference type="Pfam" id="PF13193">
    <property type="entry name" value="AMP-binding_C"/>
    <property type="match status" value="1"/>
</dbReference>
<evidence type="ECO:0000256" key="4">
    <source>
        <dbReference type="ARBA" id="ARBA00023055"/>
    </source>
</evidence>
<evidence type="ECO:0000256" key="6">
    <source>
        <dbReference type="ARBA" id="ARBA00026121"/>
    </source>
</evidence>
<dbReference type="GO" id="GO:0044539">
    <property type="term" value="P:long-chain fatty acid import into cell"/>
    <property type="evidence" value="ECO:0007669"/>
    <property type="project" value="TreeGrafter"/>
</dbReference>
<dbReference type="GO" id="GO:0005886">
    <property type="term" value="C:plasma membrane"/>
    <property type="evidence" value="ECO:0007669"/>
    <property type="project" value="TreeGrafter"/>
</dbReference>